<dbReference type="EMBL" id="JBHSSW010000005">
    <property type="protein sequence ID" value="MFC6197492.1"/>
    <property type="molecule type" value="Genomic_DNA"/>
</dbReference>
<dbReference type="PANTHER" id="PTHR43003">
    <property type="entry name" value="DNA-3-METHYLADENINE GLYCOSYLASE"/>
    <property type="match status" value="1"/>
</dbReference>
<dbReference type="SMART" id="SM00478">
    <property type="entry name" value="ENDO3c"/>
    <property type="match status" value="1"/>
</dbReference>
<gene>
    <name evidence="6" type="ORF">ACFQDM_05355</name>
</gene>
<evidence type="ECO:0000256" key="2">
    <source>
        <dbReference type="ARBA" id="ARBA00012000"/>
    </source>
</evidence>
<keyword evidence="4" id="KW-0234">DNA repair</keyword>
<evidence type="ECO:0000259" key="5">
    <source>
        <dbReference type="SMART" id="SM00478"/>
    </source>
</evidence>
<dbReference type="Gene3D" id="1.10.340.30">
    <property type="entry name" value="Hypothetical protein, domain 2"/>
    <property type="match status" value="1"/>
</dbReference>
<dbReference type="Gene3D" id="1.10.1670.40">
    <property type="match status" value="1"/>
</dbReference>
<evidence type="ECO:0000256" key="3">
    <source>
        <dbReference type="ARBA" id="ARBA00022763"/>
    </source>
</evidence>
<comment type="caution">
    <text evidence="6">The sequence shown here is derived from an EMBL/GenBank/DDBJ whole genome shotgun (WGS) entry which is preliminary data.</text>
</comment>
<evidence type="ECO:0000313" key="6">
    <source>
        <dbReference type="EMBL" id="MFC6197492.1"/>
    </source>
</evidence>
<protein>
    <recommendedName>
        <fullName evidence="2">DNA-3-methyladenine glycosylase II</fullName>
        <ecNumber evidence="2">3.2.2.21</ecNumber>
    </recommendedName>
</protein>
<sequence length="209" mass="23212">MLIDLDTRRHACDVLAAADKALARAYDHIGIPEWRSADPHFESIARTVTYQLVSTRAASAIWARVLAWSGGKLEPNAVIEAEESDLRGRGLSGPKVRHLKSIATAIENRSLPLDRLSDLSDADARKMLLAVKGIGPWTADIYLMSALGRLDAFPQADVGLMEAYRMLSDAEERDKPKAFLARAETWRPFRAVAAHLLWGYINAVREKSY</sequence>
<comment type="catalytic activity">
    <reaction evidence="1">
        <text>Hydrolysis of alkylated DNA, releasing 3-methyladenine, 3-methylguanine, 7-methylguanine and 7-methyladenine.</text>
        <dbReference type="EC" id="3.2.2.21"/>
    </reaction>
</comment>
<evidence type="ECO:0000313" key="7">
    <source>
        <dbReference type="Proteomes" id="UP001596303"/>
    </source>
</evidence>
<dbReference type="CDD" id="cd00056">
    <property type="entry name" value="ENDO3c"/>
    <property type="match status" value="1"/>
</dbReference>
<dbReference type="Proteomes" id="UP001596303">
    <property type="component" value="Unassembled WGS sequence"/>
</dbReference>
<dbReference type="SUPFAM" id="SSF48150">
    <property type="entry name" value="DNA-glycosylase"/>
    <property type="match status" value="1"/>
</dbReference>
<dbReference type="Pfam" id="PF00730">
    <property type="entry name" value="HhH-GPD"/>
    <property type="match status" value="1"/>
</dbReference>
<keyword evidence="3" id="KW-0227">DNA damage</keyword>
<accession>A0ABW1S7R9</accession>
<dbReference type="InterPro" id="IPR051912">
    <property type="entry name" value="Alkylbase_DNA_Glycosylase/TA"/>
</dbReference>
<feature type="domain" description="HhH-GPD" evidence="5">
    <location>
        <begin position="49"/>
        <end position="201"/>
    </location>
</feature>
<dbReference type="InterPro" id="IPR003265">
    <property type="entry name" value="HhH-GPD_domain"/>
</dbReference>
<keyword evidence="7" id="KW-1185">Reference proteome</keyword>
<name>A0ABW1S7R9_9PROT</name>
<organism evidence="6 7">
    <name type="scientific">Ponticaulis profundi</name>
    <dbReference type="NCBI Taxonomy" id="2665222"/>
    <lineage>
        <taxon>Bacteria</taxon>
        <taxon>Pseudomonadati</taxon>
        <taxon>Pseudomonadota</taxon>
        <taxon>Alphaproteobacteria</taxon>
        <taxon>Hyphomonadales</taxon>
        <taxon>Hyphomonadaceae</taxon>
        <taxon>Ponticaulis</taxon>
    </lineage>
</organism>
<evidence type="ECO:0000256" key="4">
    <source>
        <dbReference type="ARBA" id="ARBA00023204"/>
    </source>
</evidence>
<proteinExistence type="predicted"/>
<dbReference type="PANTHER" id="PTHR43003:SF5">
    <property type="entry name" value="DNA-3-METHYLADENINE GLYCOSYLASE"/>
    <property type="match status" value="1"/>
</dbReference>
<reference evidence="7" key="1">
    <citation type="journal article" date="2019" name="Int. J. Syst. Evol. Microbiol.">
        <title>The Global Catalogue of Microorganisms (GCM) 10K type strain sequencing project: providing services to taxonomists for standard genome sequencing and annotation.</title>
        <authorList>
            <consortium name="The Broad Institute Genomics Platform"/>
            <consortium name="The Broad Institute Genome Sequencing Center for Infectious Disease"/>
            <person name="Wu L."/>
            <person name="Ma J."/>
        </authorList>
    </citation>
    <scope>NUCLEOTIDE SEQUENCE [LARGE SCALE GENOMIC DNA]</scope>
    <source>
        <strain evidence="7">CGMCC-1.15741</strain>
    </source>
</reference>
<evidence type="ECO:0000256" key="1">
    <source>
        <dbReference type="ARBA" id="ARBA00000086"/>
    </source>
</evidence>
<dbReference type="InterPro" id="IPR011257">
    <property type="entry name" value="DNA_glycosylase"/>
</dbReference>
<dbReference type="EC" id="3.2.2.21" evidence="2"/>